<keyword evidence="1" id="KW-0472">Membrane</keyword>
<name>A0A1M4VY44_9FIRM</name>
<dbReference type="Pfam" id="PF06695">
    <property type="entry name" value="Sm_multidrug_ex"/>
    <property type="match status" value="1"/>
</dbReference>
<organism evidence="2 3">
    <name type="scientific">Alkalibacter saccharofermentans DSM 14828</name>
    <dbReference type="NCBI Taxonomy" id="1120975"/>
    <lineage>
        <taxon>Bacteria</taxon>
        <taxon>Bacillati</taxon>
        <taxon>Bacillota</taxon>
        <taxon>Clostridia</taxon>
        <taxon>Eubacteriales</taxon>
        <taxon>Eubacteriaceae</taxon>
        <taxon>Alkalibacter</taxon>
    </lineage>
</organism>
<feature type="transmembrane region" description="Helical" evidence="1">
    <location>
        <begin position="133"/>
        <end position="156"/>
    </location>
</feature>
<sequence length="157" mass="17128">MIELLSGLPDWMKVFVSAMVPVFELRFSIPFGILLLRMPYLETYIISVIGSLIPAPFILWLIPSILEWMRGTKIFKRLGDWIYNRGMNKSVTIEKYGYLGLALFVSVPLPGTGVWTGCLAASLLGLKFKKSMLAAIAGSSLAGIAVAVLTSIGAMAL</sequence>
<keyword evidence="1" id="KW-1133">Transmembrane helix</keyword>
<dbReference type="STRING" id="1120975.SAMN02746064_01097"/>
<dbReference type="PANTHER" id="PTHR36007">
    <property type="entry name" value="TRANSPORT PROTEIN-RELATED"/>
    <property type="match status" value="1"/>
</dbReference>
<feature type="transmembrane region" description="Helical" evidence="1">
    <location>
        <begin position="43"/>
        <end position="62"/>
    </location>
</feature>
<proteinExistence type="predicted"/>
<accession>A0A1M4VY44</accession>
<evidence type="ECO:0000313" key="2">
    <source>
        <dbReference type="EMBL" id="SHE73835.1"/>
    </source>
</evidence>
<evidence type="ECO:0000256" key="1">
    <source>
        <dbReference type="SAM" id="Phobius"/>
    </source>
</evidence>
<keyword evidence="3" id="KW-1185">Reference proteome</keyword>
<evidence type="ECO:0000313" key="3">
    <source>
        <dbReference type="Proteomes" id="UP000184251"/>
    </source>
</evidence>
<dbReference type="PANTHER" id="PTHR36007:SF2">
    <property type="entry name" value="TRANSPORT PROTEIN-RELATED"/>
    <property type="match status" value="1"/>
</dbReference>
<gene>
    <name evidence="2" type="ORF">SAMN02746064_01097</name>
</gene>
<dbReference type="InterPro" id="IPR009577">
    <property type="entry name" value="Sm_multidrug_ex"/>
</dbReference>
<feature type="transmembrane region" description="Helical" evidence="1">
    <location>
        <begin position="14"/>
        <end position="36"/>
    </location>
</feature>
<dbReference type="Proteomes" id="UP000184251">
    <property type="component" value="Unassembled WGS sequence"/>
</dbReference>
<dbReference type="RefSeq" id="WP_073270083.1">
    <property type="nucleotide sequence ID" value="NZ_FQTU01000006.1"/>
</dbReference>
<dbReference type="OrthoDB" id="360192at2"/>
<keyword evidence="1" id="KW-0812">Transmembrane</keyword>
<dbReference type="EMBL" id="FQTU01000006">
    <property type="protein sequence ID" value="SHE73835.1"/>
    <property type="molecule type" value="Genomic_DNA"/>
</dbReference>
<dbReference type="AlphaFoldDB" id="A0A1M4VY44"/>
<reference evidence="2 3" key="1">
    <citation type="submission" date="2016-11" db="EMBL/GenBank/DDBJ databases">
        <authorList>
            <person name="Jaros S."/>
            <person name="Januszkiewicz K."/>
            <person name="Wedrychowicz H."/>
        </authorList>
    </citation>
    <scope>NUCLEOTIDE SEQUENCE [LARGE SCALE GENOMIC DNA]</scope>
    <source>
        <strain evidence="2 3">DSM 14828</strain>
    </source>
</reference>
<protein>
    <submittedName>
        <fullName evidence="2">Uncharacterized membrane protein</fullName>
    </submittedName>
</protein>
<feature type="transmembrane region" description="Helical" evidence="1">
    <location>
        <begin position="96"/>
        <end position="126"/>
    </location>
</feature>